<organism evidence="2 3">
    <name type="scientific">Ceratodon purpureus</name>
    <name type="common">Fire moss</name>
    <name type="synonym">Dicranum purpureum</name>
    <dbReference type="NCBI Taxonomy" id="3225"/>
    <lineage>
        <taxon>Eukaryota</taxon>
        <taxon>Viridiplantae</taxon>
        <taxon>Streptophyta</taxon>
        <taxon>Embryophyta</taxon>
        <taxon>Bryophyta</taxon>
        <taxon>Bryophytina</taxon>
        <taxon>Bryopsida</taxon>
        <taxon>Dicranidae</taxon>
        <taxon>Pseudoditrichales</taxon>
        <taxon>Ditrichaceae</taxon>
        <taxon>Ceratodon</taxon>
    </lineage>
</organism>
<dbReference type="AlphaFoldDB" id="A0A8T0HTE9"/>
<reference evidence="2" key="1">
    <citation type="submission" date="2020-06" db="EMBL/GenBank/DDBJ databases">
        <title>WGS assembly of Ceratodon purpureus strain R40.</title>
        <authorList>
            <person name="Carey S.B."/>
            <person name="Jenkins J."/>
            <person name="Shu S."/>
            <person name="Lovell J.T."/>
            <person name="Sreedasyam A."/>
            <person name="Maumus F."/>
            <person name="Tiley G.P."/>
            <person name="Fernandez-Pozo N."/>
            <person name="Barry K."/>
            <person name="Chen C."/>
            <person name="Wang M."/>
            <person name="Lipzen A."/>
            <person name="Daum C."/>
            <person name="Saski C.A."/>
            <person name="Payton A.C."/>
            <person name="Mcbreen J.C."/>
            <person name="Conrad R.E."/>
            <person name="Kollar L.M."/>
            <person name="Olsson S."/>
            <person name="Huttunen S."/>
            <person name="Landis J.B."/>
            <person name="Wickett N.J."/>
            <person name="Johnson M.G."/>
            <person name="Rensing S.A."/>
            <person name="Grimwood J."/>
            <person name="Schmutz J."/>
            <person name="Mcdaniel S.F."/>
        </authorList>
    </citation>
    <scope>NUCLEOTIDE SEQUENCE</scope>
    <source>
        <strain evidence="2">R40</strain>
    </source>
</reference>
<dbReference type="InterPro" id="IPR026960">
    <property type="entry name" value="RVT-Znf"/>
</dbReference>
<evidence type="ECO:0000259" key="1">
    <source>
        <dbReference type="Pfam" id="PF13966"/>
    </source>
</evidence>
<feature type="domain" description="Reverse transcriptase zinc-binding" evidence="1">
    <location>
        <begin position="68"/>
        <end position="137"/>
    </location>
</feature>
<protein>
    <recommendedName>
        <fullName evidence="1">Reverse transcriptase zinc-binding domain-containing protein</fullName>
    </recommendedName>
</protein>
<evidence type="ECO:0000313" key="3">
    <source>
        <dbReference type="Proteomes" id="UP000822688"/>
    </source>
</evidence>
<name>A0A8T0HTE9_CERPU</name>
<gene>
    <name evidence="2" type="ORF">KC19_VG246300</name>
</gene>
<evidence type="ECO:0000313" key="2">
    <source>
        <dbReference type="EMBL" id="KAG0574234.1"/>
    </source>
</evidence>
<dbReference type="Pfam" id="PF13966">
    <property type="entry name" value="zf-RVT"/>
    <property type="match status" value="1"/>
</dbReference>
<keyword evidence="3" id="KW-1185">Reference proteome</keyword>
<dbReference type="Proteomes" id="UP000822688">
    <property type="component" value="Chromosome V"/>
</dbReference>
<accession>A0A8T0HTE9</accession>
<sequence>MCLQFSNLLNVEFSDLANTARLLASVNFVLDDVSSKVLFISPKSPHNLLCGHTKSPQVLLLSVEGDYRLLWKSVSPKERTRKESSLMWLIWHRAVAVNHWRGRIDGNVDIRCPICHRGSEESVLHRFWECESSQRAWQFAIHIMNQLVKGKDVRGPWQPLSWKQGIFSYRIPRKFDAFKQIWLELRSVVLWTLWIERNDIVFNNQRWPPAKLLQQVKTGIIDYGRVEWDNLTRIKPGDSEPRSASLGPFIDRRCRFDIFDSMGLGKPWWMLSAPLEGFVFQPP</sequence>
<proteinExistence type="predicted"/>
<dbReference type="EMBL" id="CM026426">
    <property type="protein sequence ID" value="KAG0574234.1"/>
    <property type="molecule type" value="Genomic_DNA"/>
</dbReference>
<comment type="caution">
    <text evidence="2">The sequence shown here is derived from an EMBL/GenBank/DDBJ whole genome shotgun (WGS) entry which is preliminary data.</text>
</comment>